<keyword evidence="3 4" id="KW-0732">Signal</keyword>
<evidence type="ECO:0000256" key="2">
    <source>
        <dbReference type="ARBA" id="ARBA00010742"/>
    </source>
</evidence>
<evidence type="ECO:0000313" key="6">
    <source>
        <dbReference type="Proteomes" id="UP000638560"/>
    </source>
</evidence>
<dbReference type="Gene3D" id="3.40.190.10">
    <property type="entry name" value="Periplasmic binding protein-like II"/>
    <property type="match status" value="2"/>
</dbReference>
<dbReference type="Proteomes" id="UP000638560">
    <property type="component" value="Unassembled WGS sequence"/>
</dbReference>
<dbReference type="PROSITE" id="PS51257">
    <property type="entry name" value="PROKAR_LIPOPROTEIN"/>
    <property type="match status" value="1"/>
</dbReference>
<name>A0ABS0GS35_9ACTN</name>
<feature type="signal peptide" evidence="4">
    <location>
        <begin position="1"/>
        <end position="18"/>
    </location>
</feature>
<dbReference type="EMBL" id="JADPUN010000093">
    <property type="protein sequence ID" value="MBF9128829.1"/>
    <property type="molecule type" value="Genomic_DNA"/>
</dbReference>
<dbReference type="PANTHER" id="PTHR30024:SF47">
    <property type="entry name" value="TAURINE-BINDING PERIPLASMIC PROTEIN"/>
    <property type="match status" value="1"/>
</dbReference>
<accession>A0ABS0GS35</accession>
<proteinExistence type="inferred from homology"/>
<comment type="caution">
    <text evidence="5">The sequence shown here is derived from an EMBL/GenBank/DDBJ whole genome shotgun (WGS) entry which is preliminary data.</text>
</comment>
<protein>
    <submittedName>
        <fullName evidence="5">ABC transporter substrate-binding protein</fullName>
    </submittedName>
</protein>
<comment type="subcellular location">
    <subcellularLocation>
        <location evidence="1">Periplasm</location>
    </subcellularLocation>
</comment>
<evidence type="ECO:0000256" key="1">
    <source>
        <dbReference type="ARBA" id="ARBA00004418"/>
    </source>
</evidence>
<organism evidence="5 6">
    <name type="scientific">Plantactinospora alkalitolerans</name>
    <dbReference type="NCBI Taxonomy" id="2789879"/>
    <lineage>
        <taxon>Bacteria</taxon>
        <taxon>Bacillati</taxon>
        <taxon>Actinomycetota</taxon>
        <taxon>Actinomycetes</taxon>
        <taxon>Micromonosporales</taxon>
        <taxon>Micromonosporaceae</taxon>
        <taxon>Plantactinospora</taxon>
    </lineage>
</organism>
<feature type="chain" id="PRO_5046856517" evidence="4">
    <location>
        <begin position="19"/>
        <end position="320"/>
    </location>
</feature>
<evidence type="ECO:0000256" key="4">
    <source>
        <dbReference type="SAM" id="SignalP"/>
    </source>
</evidence>
<sequence>MRKTAIAVIAAAMTAVLATGCGGDPAGKDADGLTSVKVGIVPFTPNAVLFHAIEGGIFEKHGLKVSTVSAAAPTPIVAAMVSGQQQFGFVTTPVLLNVNAEGTAVKCVTPVDGQISKERDASALVASPKSGITDIKALTGRKVAVVQLSSINLIGAKKLAEEAGATNIEWVAIPFPQMPQALADGRVDGAVITSPYLETALAAGAKALAHPSSDLWPGGTIYCYGATDRYLKENPDVAKKFRDAMIEAIEFGKNNEAEIKKTLEKYLKLSPEEAQKQILPTNYLPELNVASIGDIQNVMEQQGAIKKKVNPEDVVWTPQG</sequence>
<dbReference type="Pfam" id="PF13379">
    <property type="entry name" value="NMT1_2"/>
    <property type="match status" value="1"/>
</dbReference>
<keyword evidence="6" id="KW-1185">Reference proteome</keyword>
<evidence type="ECO:0000313" key="5">
    <source>
        <dbReference type="EMBL" id="MBF9128829.1"/>
    </source>
</evidence>
<dbReference type="SUPFAM" id="SSF53850">
    <property type="entry name" value="Periplasmic binding protein-like II"/>
    <property type="match status" value="1"/>
</dbReference>
<comment type="similarity">
    <text evidence="2">Belongs to the bacterial solute-binding protein SsuA/TauA family.</text>
</comment>
<gene>
    <name evidence="5" type="ORF">I0C86_07500</name>
</gene>
<dbReference type="PANTHER" id="PTHR30024">
    <property type="entry name" value="ALIPHATIC SULFONATES-BINDING PROTEIN-RELATED"/>
    <property type="match status" value="1"/>
</dbReference>
<dbReference type="RefSeq" id="WP_196200479.1">
    <property type="nucleotide sequence ID" value="NZ_JADPUN010000093.1"/>
</dbReference>
<evidence type="ECO:0000256" key="3">
    <source>
        <dbReference type="ARBA" id="ARBA00022729"/>
    </source>
</evidence>
<reference evidence="5 6" key="1">
    <citation type="submission" date="2020-11" db="EMBL/GenBank/DDBJ databases">
        <title>A novel isolate from a Black sea contaminated sediment with potential to produce alkanes: Plantactinospora alkalitolerans sp. nov.</title>
        <authorList>
            <person name="Carro L."/>
            <person name="Veyisoglu A."/>
            <person name="Guven K."/>
            <person name="Schumann P."/>
            <person name="Klenk H.-P."/>
            <person name="Sahin N."/>
        </authorList>
    </citation>
    <scope>NUCLEOTIDE SEQUENCE [LARGE SCALE GENOMIC DNA]</scope>
    <source>
        <strain evidence="5 6">S1510</strain>
    </source>
</reference>